<dbReference type="AlphaFoldDB" id="A0A5C3FY88"/>
<proteinExistence type="predicted"/>
<dbReference type="EMBL" id="OOIQ01000026">
    <property type="protein sequence ID" value="SPO49298.1"/>
    <property type="molecule type" value="Genomic_DNA"/>
</dbReference>
<reference evidence="1" key="1">
    <citation type="submission" date="2018-03" db="EMBL/GenBank/DDBJ databases">
        <authorList>
            <person name="Guldener U."/>
        </authorList>
    </citation>
    <scope>NUCLEOTIDE SEQUENCE [LARGE SCALE GENOMIC DNA]</scope>
    <source>
        <strain evidence="1">ATCC34888</strain>
    </source>
</reference>
<keyword evidence="3" id="KW-1185">Reference proteome</keyword>
<sequence length="164" mass="18022">MAISGRARSKAAVLFLCCRELLRSGCRRLGIQRGQGRALQPSAIFDEECHVAITYCGFPSAMEKFKALFHAVFVPQYFLTSRRHSRRESWWPSKRALHLLAISIGSLGAPPHKRIIAHRVFALVTDHTLLDRDVQKSGRTGLGGGPRAGAAVKTAIWCLSASAL</sequence>
<dbReference type="Proteomes" id="UP000325008">
    <property type="component" value="Unassembled WGS sequence"/>
</dbReference>
<evidence type="ECO:0000313" key="2">
    <source>
        <dbReference type="EMBL" id="SPO49397.1"/>
    </source>
</evidence>
<evidence type="ECO:0000313" key="1">
    <source>
        <dbReference type="EMBL" id="SPO49298.1"/>
    </source>
</evidence>
<dbReference type="EMBL" id="OOIQ01000037">
    <property type="protein sequence ID" value="SPO49397.1"/>
    <property type="molecule type" value="Genomic_DNA"/>
</dbReference>
<protein>
    <submittedName>
        <fullName evidence="1">Uncharacterized protein</fullName>
    </submittedName>
</protein>
<evidence type="ECO:0000313" key="3">
    <source>
        <dbReference type="Proteomes" id="UP000325008"/>
    </source>
</evidence>
<gene>
    <name evidence="1" type="ORF">PSANT_06989</name>
    <name evidence="2" type="ORF">PSANT_07090</name>
</gene>
<accession>A0A5C3FY88</accession>
<name>A0A5C3FY88_PSEA2</name>
<organism evidence="1 3">
    <name type="scientific">Pseudozyma antarctica</name>
    <name type="common">Yeast</name>
    <name type="synonym">Candida antarctica</name>
    <dbReference type="NCBI Taxonomy" id="84753"/>
    <lineage>
        <taxon>Eukaryota</taxon>
        <taxon>Fungi</taxon>
        <taxon>Dikarya</taxon>
        <taxon>Basidiomycota</taxon>
        <taxon>Ustilaginomycotina</taxon>
        <taxon>Ustilaginomycetes</taxon>
        <taxon>Ustilaginales</taxon>
        <taxon>Ustilaginaceae</taxon>
        <taxon>Moesziomyces</taxon>
    </lineage>
</organism>